<gene>
    <name evidence="1" type="ORF">WICPIJ_005889</name>
</gene>
<name>A0A9P8TLE3_WICPI</name>
<sequence>MLFNFVTAGTFSREAFLGVGDILLDVMDWESIFEDNNVIGFLAKVEPLKNFGIVILFGTVFGLEVG</sequence>
<dbReference type="EMBL" id="JAEUBG010003218">
    <property type="protein sequence ID" value="KAH3683146.1"/>
    <property type="molecule type" value="Genomic_DNA"/>
</dbReference>
<dbReference type="Proteomes" id="UP000774326">
    <property type="component" value="Unassembled WGS sequence"/>
</dbReference>
<proteinExistence type="predicted"/>
<protein>
    <submittedName>
        <fullName evidence="1">Uncharacterized protein</fullName>
    </submittedName>
</protein>
<accession>A0A9P8TLE3</accession>
<reference evidence="1" key="1">
    <citation type="journal article" date="2021" name="Open Biol.">
        <title>Shared evolutionary footprints suggest mitochondrial oxidative damage underlies multiple complex I losses in fungi.</title>
        <authorList>
            <person name="Schikora-Tamarit M.A."/>
            <person name="Marcet-Houben M."/>
            <person name="Nosek J."/>
            <person name="Gabaldon T."/>
        </authorList>
    </citation>
    <scope>NUCLEOTIDE SEQUENCE</scope>
    <source>
        <strain evidence="1">CBS2887</strain>
    </source>
</reference>
<reference evidence="1" key="2">
    <citation type="submission" date="2021-01" db="EMBL/GenBank/DDBJ databases">
        <authorList>
            <person name="Schikora-Tamarit M.A."/>
        </authorList>
    </citation>
    <scope>NUCLEOTIDE SEQUENCE</scope>
    <source>
        <strain evidence="1">CBS2887</strain>
    </source>
</reference>
<evidence type="ECO:0000313" key="1">
    <source>
        <dbReference type="EMBL" id="KAH3683146.1"/>
    </source>
</evidence>
<dbReference type="AlphaFoldDB" id="A0A9P8TLE3"/>
<organism evidence="1 2">
    <name type="scientific">Wickerhamomyces pijperi</name>
    <name type="common">Yeast</name>
    <name type="synonym">Pichia pijperi</name>
    <dbReference type="NCBI Taxonomy" id="599730"/>
    <lineage>
        <taxon>Eukaryota</taxon>
        <taxon>Fungi</taxon>
        <taxon>Dikarya</taxon>
        <taxon>Ascomycota</taxon>
        <taxon>Saccharomycotina</taxon>
        <taxon>Saccharomycetes</taxon>
        <taxon>Phaffomycetales</taxon>
        <taxon>Wickerhamomycetaceae</taxon>
        <taxon>Wickerhamomyces</taxon>
    </lineage>
</organism>
<comment type="caution">
    <text evidence="1">The sequence shown here is derived from an EMBL/GenBank/DDBJ whole genome shotgun (WGS) entry which is preliminary data.</text>
</comment>
<keyword evidence="2" id="KW-1185">Reference proteome</keyword>
<evidence type="ECO:0000313" key="2">
    <source>
        <dbReference type="Proteomes" id="UP000774326"/>
    </source>
</evidence>